<protein>
    <submittedName>
        <fullName evidence="1">Uncharacterized protein</fullName>
    </submittedName>
</protein>
<dbReference type="RefSeq" id="WP_223420625.1">
    <property type="nucleotide sequence ID" value="NZ_JAIPME010000002.1"/>
</dbReference>
<reference evidence="1 2" key="1">
    <citation type="submission" date="2021-08" db="EMBL/GenBank/DDBJ databases">
        <title>FDA dAtabase for Regulatory Grade micrObial Sequences (FDA-ARGOS): Supporting development and validation of Infectious Disease Dx tests.</title>
        <authorList>
            <person name="Sproer C."/>
            <person name="Gronow S."/>
            <person name="Severitt S."/>
            <person name="Schroder I."/>
            <person name="Tallon L."/>
            <person name="Sadzewicz L."/>
            <person name="Zhao X."/>
            <person name="Boylan J."/>
            <person name="Ott S."/>
            <person name="Bowen H."/>
            <person name="Vavikolanu K."/>
            <person name="Hazen T."/>
            <person name="Aluvathingal J."/>
            <person name="Nadendla S."/>
            <person name="Lowell S."/>
            <person name="Myers T."/>
            <person name="Yan Y."/>
            <person name="Sichtig H."/>
        </authorList>
    </citation>
    <scope>NUCLEOTIDE SEQUENCE [LARGE SCALE GENOMIC DNA]</scope>
    <source>
        <strain evidence="1 2">FDAARGOS_1460</strain>
    </source>
</reference>
<sequence length="53" mass="6351">MKKMKSWKKGIFYRAILARMEAEVATREEILATYPKLEEYEKEELRAMIPESL</sequence>
<proteinExistence type="predicted"/>
<organism evidence="1 2">
    <name type="scientific">Anaerococcus murdochii</name>
    <dbReference type="NCBI Taxonomy" id="411577"/>
    <lineage>
        <taxon>Bacteria</taxon>
        <taxon>Bacillati</taxon>
        <taxon>Bacillota</taxon>
        <taxon>Tissierellia</taxon>
        <taxon>Tissierellales</taxon>
        <taxon>Peptoniphilaceae</taxon>
        <taxon>Anaerococcus</taxon>
    </lineage>
</organism>
<evidence type="ECO:0000313" key="1">
    <source>
        <dbReference type="EMBL" id="MBZ2387767.1"/>
    </source>
</evidence>
<keyword evidence="2" id="KW-1185">Reference proteome</keyword>
<name>A0ABS7T1X0_9FIRM</name>
<dbReference type="EMBL" id="JAIPME010000002">
    <property type="protein sequence ID" value="MBZ2387767.1"/>
    <property type="molecule type" value="Genomic_DNA"/>
</dbReference>
<dbReference type="Proteomes" id="UP000734271">
    <property type="component" value="Unassembled WGS sequence"/>
</dbReference>
<accession>A0ABS7T1X0</accession>
<evidence type="ECO:0000313" key="2">
    <source>
        <dbReference type="Proteomes" id="UP000734271"/>
    </source>
</evidence>
<gene>
    <name evidence="1" type="ORF">K8P03_10835</name>
</gene>
<comment type="caution">
    <text evidence="1">The sequence shown here is derived from an EMBL/GenBank/DDBJ whole genome shotgun (WGS) entry which is preliminary data.</text>
</comment>